<evidence type="ECO:0000313" key="2">
    <source>
        <dbReference type="Proteomes" id="UP000559010"/>
    </source>
</evidence>
<protein>
    <submittedName>
        <fullName evidence="1">Uncharacterized protein</fullName>
    </submittedName>
</protein>
<dbReference type="EMBL" id="JABBNU010000001">
    <property type="protein sequence ID" value="NMM46917.1"/>
    <property type="molecule type" value="Genomic_DNA"/>
</dbReference>
<dbReference type="Proteomes" id="UP000559010">
    <property type="component" value="Unassembled WGS sequence"/>
</dbReference>
<dbReference type="RefSeq" id="WP_169677541.1">
    <property type="nucleotide sequence ID" value="NZ_JABBNU010000001.1"/>
</dbReference>
<name>A0A848IRD4_9BACT</name>
<gene>
    <name evidence="1" type="ORF">HH304_00795</name>
</gene>
<proteinExistence type="predicted"/>
<sequence>MILVGDILVDPSRKTITENKKPGTLTKKLFYYLTAGVFSEKIEKETFEAVQILQQLYAVLQSVEIDNIVRLQVDGQDTYFDNEGLKNDLSSAISKFENLRKQSSSEFDTLKMILEHSDSFFNYFIIISYQSIHEQGKFPIRVRVFGLFKEFEATNTENAERLKVRLSPIFKNQEGYNLYVKGKKSRFDSFLKSLRLNFKRNIDSDEIIHEEIDQLLIGLRDIKSVKDIPLNPDVSLPIFHGYYDLNKKVFYSYLWTDLLIESEFWINNTTIVSASGEVLKNLGPDHYFLSRDNSF</sequence>
<keyword evidence="2" id="KW-1185">Reference proteome</keyword>
<reference evidence="1 2" key="1">
    <citation type="submission" date="2020-04" db="EMBL/GenBank/DDBJ databases">
        <title>Flammeovirgaceae bacterium KN852 isolated from deep sea.</title>
        <authorList>
            <person name="Zhang D.-C."/>
        </authorList>
    </citation>
    <scope>NUCLEOTIDE SEQUENCE [LARGE SCALE GENOMIC DNA]</scope>
    <source>
        <strain evidence="1 2">KN852</strain>
    </source>
</reference>
<organism evidence="1 2">
    <name type="scientific">Marinigracilibium pacificum</name>
    <dbReference type="NCBI Taxonomy" id="2729599"/>
    <lineage>
        <taxon>Bacteria</taxon>
        <taxon>Pseudomonadati</taxon>
        <taxon>Bacteroidota</taxon>
        <taxon>Cytophagia</taxon>
        <taxon>Cytophagales</taxon>
        <taxon>Flammeovirgaceae</taxon>
        <taxon>Marinigracilibium</taxon>
    </lineage>
</organism>
<accession>A0A848IRD4</accession>
<dbReference type="AlphaFoldDB" id="A0A848IRD4"/>
<comment type="caution">
    <text evidence="1">The sequence shown here is derived from an EMBL/GenBank/DDBJ whole genome shotgun (WGS) entry which is preliminary data.</text>
</comment>
<evidence type="ECO:0000313" key="1">
    <source>
        <dbReference type="EMBL" id="NMM46917.1"/>
    </source>
</evidence>